<dbReference type="STRING" id="1095630.A0A2J6T4Q7"/>
<proteinExistence type="predicted"/>
<sequence length="213" mass="23642">MTCHSEPNASEPMSWSQLIATRPLTKEEAKQLGAHSGIAGFIFAFIIVFTLLACIPKTKPREQTATRIRAAAAGTQEEATGIREGVKNYRTLLIKPDFQARSLPNQEFGCRLGIDNAFTTLDPDRHKEFVTSTRQLIRFTAEQWESLAEAATANIEAQVSMVGPAQSLPLKPTVQLLVLRMCLLLFFPDVQEISHDDLFYLATLSTPKPRLNA</sequence>
<dbReference type="RefSeq" id="XP_024734909.1">
    <property type="nucleotide sequence ID" value="XM_024883348.1"/>
</dbReference>
<dbReference type="Proteomes" id="UP000235371">
    <property type="component" value="Unassembled WGS sequence"/>
</dbReference>
<evidence type="ECO:0000313" key="2">
    <source>
        <dbReference type="EMBL" id="PMD58005.1"/>
    </source>
</evidence>
<reference evidence="2 3" key="1">
    <citation type="submission" date="2016-04" db="EMBL/GenBank/DDBJ databases">
        <title>A degradative enzymes factory behind the ericoid mycorrhizal symbiosis.</title>
        <authorList>
            <consortium name="DOE Joint Genome Institute"/>
            <person name="Martino E."/>
            <person name="Morin E."/>
            <person name="Grelet G."/>
            <person name="Kuo A."/>
            <person name="Kohler A."/>
            <person name="Daghino S."/>
            <person name="Barry K."/>
            <person name="Choi C."/>
            <person name="Cichocki N."/>
            <person name="Clum A."/>
            <person name="Copeland A."/>
            <person name="Hainaut M."/>
            <person name="Haridas S."/>
            <person name="Labutti K."/>
            <person name="Lindquist E."/>
            <person name="Lipzen A."/>
            <person name="Khouja H.-R."/>
            <person name="Murat C."/>
            <person name="Ohm R."/>
            <person name="Olson A."/>
            <person name="Spatafora J."/>
            <person name="Veneault-Fourrey C."/>
            <person name="Henrissat B."/>
            <person name="Grigoriev I."/>
            <person name="Martin F."/>
            <person name="Perotto S."/>
        </authorList>
    </citation>
    <scope>NUCLEOTIDE SEQUENCE [LARGE SCALE GENOMIC DNA]</scope>
    <source>
        <strain evidence="2 3">E</strain>
    </source>
</reference>
<gene>
    <name evidence="2" type="ORF">K444DRAFT_631365</name>
</gene>
<accession>A0A2J6T4Q7</accession>
<dbReference type="EMBL" id="KZ613837">
    <property type="protein sequence ID" value="PMD58005.1"/>
    <property type="molecule type" value="Genomic_DNA"/>
</dbReference>
<dbReference type="OrthoDB" id="10580988at2759"/>
<dbReference type="InParanoid" id="A0A2J6T4Q7"/>
<evidence type="ECO:0000256" key="1">
    <source>
        <dbReference type="SAM" id="Phobius"/>
    </source>
</evidence>
<organism evidence="2 3">
    <name type="scientific">Hyaloscypha bicolor E</name>
    <dbReference type="NCBI Taxonomy" id="1095630"/>
    <lineage>
        <taxon>Eukaryota</taxon>
        <taxon>Fungi</taxon>
        <taxon>Dikarya</taxon>
        <taxon>Ascomycota</taxon>
        <taxon>Pezizomycotina</taxon>
        <taxon>Leotiomycetes</taxon>
        <taxon>Helotiales</taxon>
        <taxon>Hyaloscyphaceae</taxon>
        <taxon>Hyaloscypha</taxon>
        <taxon>Hyaloscypha bicolor</taxon>
    </lineage>
</organism>
<feature type="transmembrane region" description="Helical" evidence="1">
    <location>
        <begin position="32"/>
        <end position="55"/>
    </location>
</feature>
<evidence type="ECO:0000313" key="3">
    <source>
        <dbReference type="Proteomes" id="UP000235371"/>
    </source>
</evidence>
<dbReference type="GeneID" id="36591425"/>
<dbReference type="AlphaFoldDB" id="A0A2J6T4Q7"/>
<keyword evidence="1" id="KW-0812">Transmembrane</keyword>
<name>A0A2J6T4Q7_9HELO</name>
<keyword evidence="1" id="KW-1133">Transmembrane helix</keyword>
<protein>
    <submittedName>
        <fullName evidence="2">Uncharacterized protein</fullName>
    </submittedName>
</protein>
<keyword evidence="1" id="KW-0472">Membrane</keyword>
<keyword evidence="3" id="KW-1185">Reference proteome</keyword>